<dbReference type="EMBL" id="CAJPDT010000025">
    <property type="protein sequence ID" value="CAF9920490.1"/>
    <property type="molecule type" value="Genomic_DNA"/>
</dbReference>
<dbReference type="Proteomes" id="UP000664534">
    <property type="component" value="Unassembled WGS sequence"/>
</dbReference>
<evidence type="ECO:0000313" key="2">
    <source>
        <dbReference type="Proteomes" id="UP000664534"/>
    </source>
</evidence>
<name>A0A8H3FBE1_9LECA</name>
<dbReference type="OrthoDB" id="5405732at2759"/>
<reference evidence="1" key="1">
    <citation type="submission" date="2021-03" db="EMBL/GenBank/DDBJ databases">
        <authorList>
            <person name="Tagirdzhanova G."/>
        </authorList>
    </citation>
    <scope>NUCLEOTIDE SEQUENCE</scope>
</reference>
<accession>A0A8H3FBE1</accession>
<protein>
    <submittedName>
        <fullName evidence="1">Uncharacterized protein</fullName>
    </submittedName>
</protein>
<sequence length="128" mass="14593">MLGGLMILWKSAKKLMMADKEASAWLKSQPKQSYSIFDALQPLAHDDIRRLVAMDPKRVEELLLTGDVSEISKYYHVMDELISIRRSTASVLKRNDTGGIVELETMMPPHKVRTVDLSYNLKEETEAQ</sequence>
<organism evidence="1 2">
    <name type="scientific">Imshaugia aleurites</name>
    <dbReference type="NCBI Taxonomy" id="172621"/>
    <lineage>
        <taxon>Eukaryota</taxon>
        <taxon>Fungi</taxon>
        <taxon>Dikarya</taxon>
        <taxon>Ascomycota</taxon>
        <taxon>Pezizomycotina</taxon>
        <taxon>Lecanoromycetes</taxon>
        <taxon>OSLEUM clade</taxon>
        <taxon>Lecanoromycetidae</taxon>
        <taxon>Lecanorales</taxon>
        <taxon>Lecanorineae</taxon>
        <taxon>Parmeliaceae</taxon>
        <taxon>Imshaugia</taxon>
    </lineage>
</organism>
<dbReference type="AlphaFoldDB" id="A0A8H3FBE1"/>
<proteinExistence type="predicted"/>
<keyword evidence="2" id="KW-1185">Reference proteome</keyword>
<comment type="caution">
    <text evidence="1">The sequence shown here is derived from an EMBL/GenBank/DDBJ whole genome shotgun (WGS) entry which is preliminary data.</text>
</comment>
<gene>
    <name evidence="1" type="ORF">IMSHALPRED_004927</name>
</gene>
<evidence type="ECO:0000313" key="1">
    <source>
        <dbReference type="EMBL" id="CAF9920490.1"/>
    </source>
</evidence>